<dbReference type="Gene3D" id="3.30.410.40">
    <property type="match status" value="1"/>
</dbReference>
<dbReference type="InterPro" id="IPR000172">
    <property type="entry name" value="GMC_OxRdtase_N"/>
</dbReference>
<dbReference type="PANTHER" id="PTHR11552:SF147">
    <property type="entry name" value="CHOLINE DEHYDROGENASE, MITOCHONDRIAL"/>
    <property type="match status" value="1"/>
</dbReference>
<feature type="region of interest" description="Disordered" evidence="5">
    <location>
        <begin position="88"/>
        <end position="115"/>
    </location>
</feature>
<dbReference type="PROSITE" id="PS00624">
    <property type="entry name" value="GMC_OXRED_2"/>
    <property type="match status" value="1"/>
</dbReference>
<keyword evidence="4" id="KW-0274">FAD</keyword>
<evidence type="ECO:0000256" key="2">
    <source>
        <dbReference type="ARBA" id="ARBA00010790"/>
    </source>
</evidence>
<evidence type="ECO:0000313" key="9">
    <source>
        <dbReference type="Proteomes" id="UP000019335"/>
    </source>
</evidence>
<dbReference type="PANTHER" id="PTHR11552">
    <property type="entry name" value="GLUCOSE-METHANOL-CHOLINE GMC OXIDOREDUCTASE"/>
    <property type="match status" value="1"/>
</dbReference>
<comment type="similarity">
    <text evidence="2">Belongs to the GMC oxidoreductase family.</text>
</comment>
<dbReference type="EMBL" id="AZIL01001303">
    <property type="protein sequence ID" value="EWM24341.1"/>
    <property type="molecule type" value="Genomic_DNA"/>
</dbReference>
<evidence type="ECO:0000256" key="3">
    <source>
        <dbReference type="ARBA" id="ARBA00022630"/>
    </source>
</evidence>
<organism evidence="8 9">
    <name type="scientific">Nannochloropsis gaditana</name>
    <dbReference type="NCBI Taxonomy" id="72520"/>
    <lineage>
        <taxon>Eukaryota</taxon>
        <taxon>Sar</taxon>
        <taxon>Stramenopiles</taxon>
        <taxon>Ochrophyta</taxon>
        <taxon>Eustigmatophyceae</taxon>
        <taxon>Eustigmatales</taxon>
        <taxon>Monodopsidaceae</taxon>
        <taxon>Nannochloropsis</taxon>
    </lineage>
</organism>
<name>W7TUP3_9STRA</name>
<dbReference type="InterPro" id="IPR036188">
    <property type="entry name" value="FAD/NAD-bd_sf"/>
</dbReference>
<dbReference type="InterPro" id="IPR007867">
    <property type="entry name" value="GMC_OxRtase_C"/>
</dbReference>
<dbReference type="SUPFAM" id="SSF51905">
    <property type="entry name" value="FAD/NAD(P)-binding domain"/>
    <property type="match status" value="1"/>
</dbReference>
<feature type="compositionally biased region" description="Polar residues" evidence="5">
    <location>
        <begin position="571"/>
        <end position="584"/>
    </location>
</feature>
<keyword evidence="6" id="KW-1133">Transmembrane helix</keyword>
<dbReference type="GO" id="GO:0016614">
    <property type="term" value="F:oxidoreductase activity, acting on CH-OH group of donors"/>
    <property type="evidence" value="ECO:0007669"/>
    <property type="project" value="InterPro"/>
</dbReference>
<protein>
    <submittedName>
        <fullName evidence="8">Choline dehydrogenase</fullName>
    </submittedName>
</protein>
<feature type="region of interest" description="Disordered" evidence="5">
    <location>
        <begin position="362"/>
        <end position="381"/>
    </location>
</feature>
<comment type="cofactor">
    <cofactor evidence="1">
        <name>FAD</name>
        <dbReference type="ChEBI" id="CHEBI:57692"/>
    </cofactor>
</comment>
<reference evidence="8 9" key="1">
    <citation type="journal article" date="2014" name="Mol. Plant">
        <title>Chromosome Scale Genome Assembly and Transcriptome Profiling of Nannochloropsis gaditana in Nitrogen Depletion.</title>
        <authorList>
            <person name="Corteggiani Carpinelli E."/>
            <person name="Telatin A."/>
            <person name="Vitulo N."/>
            <person name="Forcato C."/>
            <person name="D'Angelo M."/>
            <person name="Schiavon R."/>
            <person name="Vezzi A."/>
            <person name="Giacometti G.M."/>
            <person name="Morosinotto T."/>
            <person name="Valle G."/>
        </authorList>
    </citation>
    <scope>NUCLEOTIDE SEQUENCE [LARGE SCALE GENOMIC DNA]</scope>
    <source>
        <strain evidence="8 9">B-31</strain>
    </source>
</reference>
<dbReference type="Pfam" id="PF05199">
    <property type="entry name" value="GMC_oxred_C"/>
    <property type="match status" value="1"/>
</dbReference>
<comment type="caution">
    <text evidence="8">The sequence shown here is derived from an EMBL/GenBank/DDBJ whole genome shotgun (WGS) entry which is preliminary data.</text>
</comment>
<evidence type="ECO:0000256" key="5">
    <source>
        <dbReference type="SAM" id="MobiDB-lite"/>
    </source>
</evidence>
<evidence type="ECO:0000256" key="4">
    <source>
        <dbReference type="ARBA" id="ARBA00022827"/>
    </source>
</evidence>
<keyword evidence="9" id="KW-1185">Reference proteome</keyword>
<keyword evidence="3" id="KW-0285">Flavoprotein</keyword>
<dbReference type="SUPFAM" id="SSF54373">
    <property type="entry name" value="FAD-linked reductases, C-terminal domain"/>
    <property type="match status" value="1"/>
</dbReference>
<dbReference type="OrthoDB" id="269227at2759"/>
<gene>
    <name evidence="8" type="ORF">Naga_100105g4</name>
</gene>
<dbReference type="GO" id="GO:0050660">
    <property type="term" value="F:flavin adenine dinucleotide binding"/>
    <property type="evidence" value="ECO:0007669"/>
    <property type="project" value="InterPro"/>
</dbReference>
<evidence type="ECO:0000256" key="6">
    <source>
        <dbReference type="SAM" id="Phobius"/>
    </source>
</evidence>
<dbReference type="AlphaFoldDB" id="W7TUP3"/>
<keyword evidence="6" id="KW-0812">Transmembrane</keyword>
<keyword evidence="6" id="KW-0472">Membrane</keyword>
<dbReference type="Gene3D" id="3.50.50.60">
    <property type="entry name" value="FAD/NAD(P)-binding domain"/>
    <property type="match status" value="3"/>
</dbReference>
<feature type="region of interest" description="Disordered" evidence="5">
    <location>
        <begin position="552"/>
        <end position="584"/>
    </location>
</feature>
<sequence>MVLRGGYQRIGEGKEDLPVVHEDEEDNVSMVPPAAVARSGIAHATAQRGGVVTALLEHRPFLYGYSLLLLTFSVAALVYVLQGQPPPAPNSPSSLPFGESSASVATAGHDGARPTPTLRLEGYDFIVVGGGPAGSVLANKLSEDPAVEVLLLEAGGASQGCLGGTDYTASPLTMFDVPLLWSTVAHQADYHWDVEGAMIAKVLGGCGAHNAMLYVRSLPKDFEAWNLTDVGWTWEAALAEDMALEDFDGPPSSYHGKGGPIRSAPPMYVDQVAPYFLEACRITGLPISDDFNAPNGRLGAAYYHFCIKNGVRMSAARAFLGPIMDERSNLDIVLKAEVTHVLMSGEKDGVYTATGVSFAAEGGDSREARLKSPGRGKGKGNVVLTAGAIHTPKILMNSGVGPRRKLEEAGIPVLVDLPGVGENLQDHPSVPMTFTLTTPLAGRVAAAAGSFEELTEYKDWVVEGGEILRAKGATSRADRAGGPGQQWGGGGFFPGDQPGSQQKDYTIFASSGFTAGAFLKSDKGSKNPAFKENYPDLQLTVFPRISEPHLVQKQQESEEAMDAGASPRAANLSSTPTLPPASKTQRGTMLVTIALLDPQARYSVELDPRDAMHGPARVREANVSASEGEGFLSDMDIGKLIWGVRNVRVIARTSPMTEAAQEETLPGPDLVDEGVLKKWVRKNKFVNSHWCGSCKMTKEEDPMGVVDPRLHVMGVDGLRVADASVFPTIPSGNTHSTVLMVASRGAKFILDEFFGR</sequence>
<accession>W7TUP3</accession>
<evidence type="ECO:0000259" key="7">
    <source>
        <dbReference type="PROSITE" id="PS00624"/>
    </source>
</evidence>
<feature type="domain" description="Glucose-methanol-choline oxidoreductase N-terminal" evidence="7">
    <location>
        <begin position="387"/>
        <end position="401"/>
    </location>
</feature>
<dbReference type="Proteomes" id="UP000019335">
    <property type="component" value="Chromosome 14"/>
</dbReference>
<evidence type="ECO:0000313" key="8">
    <source>
        <dbReference type="EMBL" id="EWM24341.1"/>
    </source>
</evidence>
<evidence type="ECO:0000256" key="1">
    <source>
        <dbReference type="ARBA" id="ARBA00001974"/>
    </source>
</evidence>
<proteinExistence type="inferred from homology"/>
<dbReference type="InterPro" id="IPR012132">
    <property type="entry name" value="GMC_OxRdtase"/>
</dbReference>
<feature type="transmembrane region" description="Helical" evidence="6">
    <location>
        <begin position="62"/>
        <end position="81"/>
    </location>
</feature>
<dbReference type="Pfam" id="PF00732">
    <property type="entry name" value="GMC_oxred_N"/>
    <property type="match status" value="1"/>
</dbReference>